<proteinExistence type="predicted"/>
<gene>
    <name evidence="1" type="ORF">SAMN05421870_107281</name>
</gene>
<organism evidence="1 2">
    <name type="scientific">Streptomyces qinglanensis</name>
    <dbReference type="NCBI Taxonomy" id="943816"/>
    <lineage>
        <taxon>Bacteria</taxon>
        <taxon>Bacillati</taxon>
        <taxon>Actinomycetota</taxon>
        <taxon>Actinomycetes</taxon>
        <taxon>Kitasatosporales</taxon>
        <taxon>Streptomycetaceae</taxon>
        <taxon>Streptomyces</taxon>
    </lineage>
</organism>
<name>A0A1H9U3Y8_9ACTN</name>
<keyword evidence="2" id="KW-1185">Reference proteome</keyword>
<dbReference type="EMBL" id="FOGO01000007">
    <property type="protein sequence ID" value="SES03877.1"/>
    <property type="molecule type" value="Genomic_DNA"/>
</dbReference>
<evidence type="ECO:0000313" key="2">
    <source>
        <dbReference type="Proteomes" id="UP000182841"/>
    </source>
</evidence>
<dbReference type="AlphaFoldDB" id="A0A1H9U3Y8"/>
<sequence>MRAATKRSSVMTAEESEPVYWWCNSCGEEVQDETVECCGDGEIVPSYDESGAR</sequence>
<dbReference type="Proteomes" id="UP000182841">
    <property type="component" value="Unassembled WGS sequence"/>
</dbReference>
<protein>
    <submittedName>
        <fullName evidence="1">Uncharacterized protein</fullName>
    </submittedName>
</protein>
<evidence type="ECO:0000313" key="1">
    <source>
        <dbReference type="EMBL" id="SES03877.1"/>
    </source>
</evidence>
<reference evidence="2" key="1">
    <citation type="submission" date="2016-10" db="EMBL/GenBank/DDBJ databases">
        <authorList>
            <person name="Varghese N."/>
            <person name="Submissions S."/>
        </authorList>
    </citation>
    <scope>NUCLEOTIDE SEQUENCE [LARGE SCALE GENOMIC DNA]</scope>
    <source>
        <strain evidence="2">CGMCC 4.6825</strain>
    </source>
</reference>
<accession>A0A1H9U3Y8</accession>